<evidence type="ECO:0000256" key="2">
    <source>
        <dbReference type="ARBA" id="ARBA00022475"/>
    </source>
</evidence>
<comment type="subcellular location">
    <subcellularLocation>
        <location evidence="1">Cell membrane</location>
        <topology evidence="1">Multi-pass membrane protein</topology>
    </subcellularLocation>
</comment>
<evidence type="ECO:0000256" key="5">
    <source>
        <dbReference type="ARBA" id="ARBA00023136"/>
    </source>
</evidence>
<feature type="transmembrane region" description="Helical" evidence="6">
    <location>
        <begin position="253"/>
        <end position="276"/>
    </location>
</feature>
<dbReference type="EMBL" id="VIGV01000010">
    <property type="protein sequence ID" value="TWS22322.1"/>
    <property type="molecule type" value="Genomic_DNA"/>
</dbReference>
<feature type="transmembrane region" description="Helical" evidence="6">
    <location>
        <begin position="288"/>
        <end position="311"/>
    </location>
</feature>
<evidence type="ECO:0000256" key="6">
    <source>
        <dbReference type="SAM" id="Phobius"/>
    </source>
</evidence>
<keyword evidence="4 6" id="KW-1133">Transmembrane helix</keyword>
<evidence type="ECO:0000313" key="8">
    <source>
        <dbReference type="Proteomes" id="UP000319792"/>
    </source>
</evidence>
<reference evidence="7 8" key="1">
    <citation type="submission" date="2019-08" db="EMBL/GenBank/DDBJ databases">
        <title>Tsukamurella conjunctivitidis sp. nov., Tsukamurella assacharolytica sp. nov. and Tsukamurella sputae sp. nov. isolated from patients with conjunctivitis, bacteraemia (lymphoma) and respiratory infection (sputum) in Hong Kong.</title>
        <authorList>
            <person name="Fok K.M.N."/>
            <person name="Fong J.Y.H."/>
        </authorList>
    </citation>
    <scope>NUCLEOTIDE SEQUENCE [LARGE SCALE GENOMIC DNA]</scope>
    <source>
        <strain evidence="7 8">HKU70</strain>
    </source>
</reference>
<dbReference type="GO" id="GO:0005886">
    <property type="term" value="C:plasma membrane"/>
    <property type="evidence" value="ECO:0007669"/>
    <property type="project" value="UniProtKB-SubCell"/>
</dbReference>
<dbReference type="PANTHER" id="PTHR23513">
    <property type="entry name" value="INTEGRAL MEMBRANE EFFLUX PROTEIN-RELATED"/>
    <property type="match status" value="1"/>
</dbReference>
<evidence type="ECO:0000313" key="7">
    <source>
        <dbReference type="EMBL" id="TWS22322.1"/>
    </source>
</evidence>
<dbReference type="Proteomes" id="UP000319792">
    <property type="component" value="Unassembled WGS sequence"/>
</dbReference>
<feature type="transmembrane region" description="Helical" evidence="6">
    <location>
        <begin position="94"/>
        <end position="114"/>
    </location>
</feature>
<feature type="transmembrane region" description="Helical" evidence="6">
    <location>
        <begin position="409"/>
        <end position="429"/>
    </location>
</feature>
<evidence type="ECO:0000256" key="1">
    <source>
        <dbReference type="ARBA" id="ARBA00004651"/>
    </source>
</evidence>
<dbReference type="Gene3D" id="1.20.1250.20">
    <property type="entry name" value="MFS general substrate transporter like domains"/>
    <property type="match status" value="1"/>
</dbReference>
<sequence length="447" mass="44914">MTTSGADAPAAAAKPAWRTFRDLPDLLRLLGVRLLSQYAEGLFQAGLGTAIVFNPQRSASPVAIATGLAVLLLPYSVIGPFAGALLDRWDRRRVFIVANLVRALLIAACAGVLASGAGETAIFVVALAVGGAGRFVGSGLSAALPHVVDRPQLVALNSVTTTLGAGATAVGASTAVGLRALFGSDDAGGAGVLACAALIAILGALLSTRFPAGVLGPDHDLSGKHEKPATAFADVAAGLAHGALAAWRAPSVTAALTGMGAHRIVFGFNTLMLLLLTRHHFTDGTLGLAGFGSVAGATAVGMFVAAVLTPISVARWGRRNTVVGALVAACLTQLTVLTMNFAVLVLAAAVLGLAGQVVKLSGDAAMQLDVPDERRGQVFAFQDALFNVTFVSAVAFAAAVVPFDGVCRPLAAAGAVLYALAVGAVVLLYRRTGNAEVGTPEAAGASN</sequence>
<proteinExistence type="predicted"/>
<gene>
    <name evidence="7" type="ORF">FK268_20170</name>
</gene>
<feature type="transmembrane region" description="Helical" evidence="6">
    <location>
        <begin position="120"/>
        <end position="144"/>
    </location>
</feature>
<dbReference type="InterPro" id="IPR011701">
    <property type="entry name" value="MFS"/>
</dbReference>
<feature type="transmembrane region" description="Helical" evidence="6">
    <location>
        <begin position="384"/>
        <end position="403"/>
    </location>
</feature>
<keyword evidence="3 6" id="KW-0812">Transmembrane</keyword>
<organism evidence="7 8">
    <name type="scientific">Tsukamurella sputi</name>
    <dbReference type="NCBI Taxonomy" id="2591848"/>
    <lineage>
        <taxon>Bacteria</taxon>
        <taxon>Bacillati</taxon>
        <taxon>Actinomycetota</taxon>
        <taxon>Actinomycetes</taxon>
        <taxon>Mycobacteriales</taxon>
        <taxon>Tsukamurellaceae</taxon>
        <taxon>Tsukamurella</taxon>
    </lineage>
</organism>
<keyword evidence="2" id="KW-1003">Cell membrane</keyword>
<dbReference type="RefSeq" id="WP_146437255.1">
    <property type="nucleotide sequence ID" value="NZ_VIGV01000010.1"/>
</dbReference>
<feature type="transmembrane region" description="Helical" evidence="6">
    <location>
        <begin position="156"/>
        <end position="182"/>
    </location>
</feature>
<dbReference type="SUPFAM" id="SSF103473">
    <property type="entry name" value="MFS general substrate transporter"/>
    <property type="match status" value="1"/>
</dbReference>
<dbReference type="InterPro" id="IPR036259">
    <property type="entry name" value="MFS_trans_sf"/>
</dbReference>
<protein>
    <submittedName>
        <fullName evidence="7">MFS transporter</fullName>
    </submittedName>
</protein>
<keyword evidence="5 6" id="KW-0472">Membrane</keyword>
<dbReference type="OrthoDB" id="3688258at2"/>
<name>A0A5C5RIC6_9ACTN</name>
<feature type="transmembrane region" description="Helical" evidence="6">
    <location>
        <begin position="323"/>
        <end position="351"/>
    </location>
</feature>
<evidence type="ECO:0000256" key="4">
    <source>
        <dbReference type="ARBA" id="ARBA00022989"/>
    </source>
</evidence>
<accession>A0A5C5RIC6</accession>
<feature type="transmembrane region" description="Helical" evidence="6">
    <location>
        <begin position="188"/>
        <end position="208"/>
    </location>
</feature>
<dbReference type="AlphaFoldDB" id="A0A5C5RIC6"/>
<feature type="transmembrane region" description="Helical" evidence="6">
    <location>
        <begin position="62"/>
        <end position="82"/>
    </location>
</feature>
<comment type="caution">
    <text evidence="7">The sequence shown here is derived from an EMBL/GenBank/DDBJ whole genome shotgun (WGS) entry which is preliminary data.</text>
</comment>
<keyword evidence="8" id="KW-1185">Reference proteome</keyword>
<dbReference type="Pfam" id="PF07690">
    <property type="entry name" value="MFS_1"/>
    <property type="match status" value="1"/>
</dbReference>
<evidence type="ECO:0000256" key="3">
    <source>
        <dbReference type="ARBA" id="ARBA00022692"/>
    </source>
</evidence>
<dbReference type="PANTHER" id="PTHR23513:SF17">
    <property type="entry name" value="MEMBRANE PROTEIN"/>
    <property type="match status" value="1"/>
</dbReference>
<dbReference type="GO" id="GO:0022857">
    <property type="term" value="F:transmembrane transporter activity"/>
    <property type="evidence" value="ECO:0007669"/>
    <property type="project" value="InterPro"/>
</dbReference>